<dbReference type="Pfam" id="PF02536">
    <property type="entry name" value="mTERF"/>
    <property type="match status" value="1"/>
</dbReference>
<dbReference type="CDD" id="cd09272">
    <property type="entry name" value="RNase_HI_RT_Ty1"/>
    <property type="match status" value="1"/>
</dbReference>
<evidence type="ECO:0008006" key="6">
    <source>
        <dbReference type="Google" id="ProtNLM"/>
    </source>
</evidence>
<accession>A0A8J5H8R7</accession>
<organism evidence="4 5">
    <name type="scientific">Zingiber officinale</name>
    <name type="common">Ginger</name>
    <name type="synonym">Amomum zingiber</name>
    <dbReference type="NCBI Taxonomy" id="94328"/>
    <lineage>
        <taxon>Eukaryota</taxon>
        <taxon>Viridiplantae</taxon>
        <taxon>Streptophyta</taxon>
        <taxon>Embryophyta</taxon>
        <taxon>Tracheophyta</taxon>
        <taxon>Spermatophyta</taxon>
        <taxon>Magnoliopsida</taxon>
        <taxon>Liliopsida</taxon>
        <taxon>Zingiberales</taxon>
        <taxon>Zingiberaceae</taxon>
        <taxon>Zingiber</taxon>
    </lineage>
</organism>
<dbReference type="PANTHER" id="PTHR13068">
    <property type="entry name" value="CGI-12 PROTEIN-RELATED"/>
    <property type="match status" value="1"/>
</dbReference>
<dbReference type="SMART" id="SM00733">
    <property type="entry name" value="Mterf"/>
    <property type="match status" value="6"/>
</dbReference>
<dbReference type="GO" id="GO:0006353">
    <property type="term" value="P:DNA-templated transcription termination"/>
    <property type="evidence" value="ECO:0007669"/>
    <property type="project" value="UniProtKB-KW"/>
</dbReference>
<dbReference type="InterPro" id="IPR038538">
    <property type="entry name" value="MTERF_sf"/>
</dbReference>
<dbReference type="PANTHER" id="PTHR13068:SF236">
    <property type="entry name" value="OS02G0749800 PROTEIN"/>
    <property type="match status" value="1"/>
</dbReference>
<keyword evidence="2" id="KW-0805">Transcription regulation</keyword>
<proteinExistence type="inferred from homology"/>
<comment type="similarity">
    <text evidence="1">Belongs to the mTERF family.</text>
</comment>
<keyword evidence="3" id="KW-0809">Transit peptide</keyword>
<dbReference type="GO" id="GO:0003676">
    <property type="term" value="F:nucleic acid binding"/>
    <property type="evidence" value="ECO:0007669"/>
    <property type="project" value="InterPro"/>
</dbReference>
<evidence type="ECO:0000313" key="5">
    <source>
        <dbReference type="Proteomes" id="UP000734854"/>
    </source>
</evidence>
<reference evidence="4 5" key="1">
    <citation type="submission" date="2020-08" db="EMBL/GenBank/DDBJ databases">
        <title>Plant Genome Project.</title>
        <authorList>
            <person name="Zhang R.-G."/>
        </authorList>
    </citation>
    <scope>NUCLEOTIDE SEQUENCE [LARGE SCALE GENOMIC DNA]</scope>
    <source>
        <tissue evidence="4">Rhizome</tissue>
    </source>
</reference>
<dbReference type="AlphaFoldDB" id="A0A8J5H8R7"/>
<keyword evidence="5" id="KW-1185">Reference proteome</keyword>
<protein>
    <recommendedName>
        <fullName evidence="6">Mitochondrial transcription termination factor family protein</fullName>
    </recommendedName>
</protein>
<keyword evidence="2" id="KW-0806">Transcription termination</keyword>
<sequence>MFRRLSAAVHRQLQVTATLGHRRTAAAAASRSHFLGFVRPYSVSSVAADDPSSLIASSLTRSCGISDHAALSISKKVQPDALDKALSVLAVLKDYGFEEAHLVRLVNSFPRSLLMDVEKTLKPKLEFYCGISLVGTALPEVLSARPRLLTGSLEKRLIPNVEFLKSILKTNENLVDALKHSPWLMAFDTRTAVLPKVDALRAYGVPDDVILVLLTRCGYALVADTDRFNDAFDAVKKMGICSKKLTFAHALGVLAIFPKKKWLEKMKNLRELGWSQNHILEAFAKFPYIVRASTEKIRKTVKFVEEKLGWTPEHTVKNPSVLALSLEKRLMPRYAVLSILVHMGLIKPCFIGSHFKISDKNFLVRFVTKYQEKAPEIVEAYQKGQGGRRRQSSCGRQRARGGAAEVENIGLDKEGVVRDKLRGHVAVGVVDTGVDVGIVLWELTCHAEVNDLGRPSLKNFDVEDGKICEGCQFGKAHRLLFEISNSRRTIPLERIHSDLMGPTRTASYSGYHYMLLFMDDYTAVHMGLFCETQIRGSNYAEVTRLQEELSLRFDMKKLGELKNFLRLQIENLEQGICVSQFNYAKGFIEIFGLIDGKKRSTPLDVSARLRRDKGTCLSDLRPFCALVGSLIYLTITRPDIAFSIGMVSRYMQEPQKPHFEEAKKILKYVNSTLNLGLFYKKGVEFSLQGFANADFGGDLDDRRSTSGFVFKCGTTSISWCSKKQGSVSLSTTEAEYKT</sequence>
<comment type="caution">
    <text evidence="4">The sequence shown here is derived from an EMBL/GenBank/DDBJ whole genome shotgun (WGS) entry which is preliminary data.</text>
</comment>
<evidence type="ECO:0000256" key="3">
    <source>
        <dbReference type="ARBA" id="ARBA00022946"/>
    </source>
</evidence>
<dbReference type="Proteomes" id="UP000734854">
    <property type="component" value="Unassembled WGS sequence"/>
</dbReference>
<name>A0A8J5H8R7_ZINOF</name>
<dbReference type="FunFam" id="1.25.70.10:FF:000001">
    <property type="entry name" value="Mitochondrial transcription termination factor-like"/>
    <property type="match status" value="1"/>
</dbReference>
<dbReference type="EMBL" id="JACMSC010000004">
    <property type="protein sequence ID" value="KAG6523240.1"/>
    <property type="molecule type" value="Genomic_DNA"/>
</dbReference>
<evidence type="ECO:0000256" key="1">
    <source>
        <dbReference type="ARBA" id="ARBA00007692"/>
    </source>
</evidence>
<keyword evidence="2" id="KW-0804">Transcription</keyword>
<dbReference type="Gene3D" id="1.25.70.10">
    <property type="entry name" value="Transcription termination factor 3, mitochondrial"/>
    <property type="match status" value="1"/>
</dbReference>
<evidence type="ECO:0000313" key="4">
    <source>
        <dbReference type="EMBL" id="KAG6523240.1"/>
    </source>
</evidence>
<gene>
    <name evidence="4" type="ORF">ZIOFF_013096</name>
</gene>
<dbReference type="InterPro" id="IPR003690">
    <property type="entry name" value="MTERF"/>
</dbReference>
<evidence type="ECO:0000256" key="2">
    <source>
        <dbReference type="ARBA" id="ARBA00022472"/>
    </source>
</evidence>